<reference evidence="5" key="1">
    <citation type="submission" date="2016-10" db="EMBL/GenBank/DDBJ databases">
        <authorList>
            <person name="Varghese N."/>
            <person name="Submissions S."/>
        </authorList>
    </citation>
    <scope>NUCLEOTIDE SEQUENCE [LARGE SCALE GENOMIC DNA]</scope>
    <source>
        <strain evidence="5">DSM 17934</strain>
    </source>
</reference>
<proteinExistence type="predicted"/>
<name>A0A1H6X7T4_9FLAO</name>
<dbReference type="InterPro" id="IPR010502">
    <property type="entry name" value="Carb-bd_dom_fam9"/>
</dbReference>
<dbReference type="EMBL" id="FNYA01000007">
    <property type="protein sequence ID" value="SEJ20615.1"/>
    <property type="molecule type" value="Genomic_DNA"/>
</dbReference>
<protein>
    <submittedName>
        <fullName evidence="4">Carbohydrate family 9 binding domain-like</fullName>
    </submittedName>
</protein>
<dbReference type="RefSeq" id="WP_091314601.1">
    <property type="nucleotide sequence ID" value="NZ_CBCSJU010000003.1"/>
</dbReference>
<dbReference type="InterPro" id="IPR045670">
    <property type="entry name" value="DUF5916"/>
</dbReference>
<sequence>MKLIKLIGCLVLFSNYSFAQEEEKKENTLPVKRKISTVKSKNSIKIDANLNEADWANAPVANDFIMMEPDNGKPEPAERKTEVKVLYDDDAIYIGAILYDDKPLSILKEITERDKDGTSDYFGVFINGFNDGQQSYTFYVGPTNCQSDCVQSAQGEDYSWDAIWSSETKITDKGWVVEMRIPYAALRFSGEEKQTWGINFFREVRKLRHTFTWNKVDNKAGNLTQQSGILEGIENINTPTRLFLIPYSSFYLNSPAQEKAYGTIKGGLDLKYGLTDAFTLDMVLIPDFGQTKFDNKILNLGPFEQVLNENRPFFTEGTDLFNKGGLFYSRRIGGKPTQRLELGDNEEIIESPSAVGLLNATKISGRTKNGLGIGFLNAVTENTNVVIRDTITKNQRVETIEPLANYNVLVFDQRFNGNSSVSLINTNVTRNGEFRDSNVTATVFNLNTKKNTYNASGAFRYSYVNSYKNFDDKKGISTNINLAETAGKIRYSIGGQYISEDFDNNDLGVNFQTNYFSLSGNVNYRILKSTDKLNSFRVNFNTYVQFDNRTNYLQDQNFNINLNFTNKKNHSAGFGMNVNPFERHDFYNPRVKGRYVIFPKNYNTWVFISSNYNNKFAFDIEPNIGFAEAKGWWFWGLNLSPRYRFNDRFTLIYRNNFYNEYQDLGRVDRVGDDIVFAKRDNRTVETGLEGKYSITSRMNFGLNVRQYWSFSENHSYHKLLDNGYVEDYAYAGNANENYSSWNYDLTYSWWFAPGSQMTILYRNNAEFGTDNIDKNFNHNLKTVFNNDQLNHTFSISLRYFIDYNQAKNVFKS</sequence>
<evidence type="ECO:0000313" key="4">
    <source>
        <dbReference type="EMBL" id="SEJ20615.1"/>
    </source>
</evidence>
<dbReference type="STRING" id="402734.SAMN05660918_2644"/>
<keyword evidence="5" id="KW-1185">Reference proteome</keyword>
<dbReference type="Gene3D" id="2.60.40.1190">
    <property type="match status" value="1"/>
</dbReference>
<accession>A0A1H6X7T4</accession>
<keyword evidence="1" id="KW-0732">Signal</keyword>
<feature type="chain" id="PRO_5011547884" evidence="1">
    <location>
        <begin position="20"/>
        <end position="812"/>
    </location>
</feature>
<gene>
    <name evidence="4" type="ORF">SAMN05660918_2644</name>
</gene>
<dbReference type="SUPFAM" id="SSF49344">
    <property type="entry name" value="CBD9-like"/>
    <property type="match status" value="1"/>
</dbReference>
<dbReference type="GO" id="GO:0016052">
    <property type="term" value="P:carbohydrate catabolic process"/>
    <property type="evidence" value="ECO:0007669"/>
    <property type="project" value="InterPro"/>
</dbReference>
<evidence type="ECO:0000259" key="2">
    <source>
        <dbReference type="Pfam" id="PF06452"/>
    </source>
</evidence>
<dbReference type="Pfam" id="PF19313">
    <property type="entry name" value="DUF5916"/>
    <property type="match status" value="1"/>
</dbReference>
<dbReference type="GO" id="GO:0004553">
    <property type="term" value="F:hydrolase activity, hydrolyzing O-glycosyl compounds"/>
    <property type="evidence" value="ECO:0007669"/>
    <property type="project" value="InterPro"/>
</dbReference>
<organism evidence="4 5">
    <name type="scientific">Flavobacterium terrigena</name>
    <dbReference type="NCBI Taxonomy" id="402734"/>
    <lineage>
        <taxon>Bacteria</taxon>
        <taxon>Pseudomonadati</taxon>
        <taxon>Bacteroidota</taxon>
        <taxon>Flavobacteriia</taxon>
        <taxon>Flavobacteriales</taxon>
        <taxon>Flavobacteriaceae</taxon>
        <taxon>Flavobacterium</taxon>
    </lineage>
</organism>
<dbReference type="Pfam" id="PF06452">
    <property type="entry name" value="CBM9_1"/>
    <property type="match status" value="1"/>
</dbReference>
<dbReference type="CDD" id="cd09618">
    <property type="entry name" value="CBM9_like_2"/>
    <property type="match status" value="1"/>
</dbReference>
<feature type="signal peptide" evidence="1">
    <location>
        <begin position="1"/>
        <end position="19"/>
    </location>
</feature>
<feature type="domain" description="DUF5916" evidence="3">
    <location>
        <begin position="238"/>
        <end position="810"/>
    </location>
</feature>
<dbReference type="OrthoDB" id="9786766at2"/>
<evidence type="ECO:0000256" key="1">
    <source>
        <dbReference type="SAM" id="SignalP"/>
    </source>
</evidence>
<dbReference type="Proteomes" id="UP000199702">
    <property type="component" value="Unassembled WGS sequence"/>
</dbReference>
<dbReference type="AlphaFoldDB" id="A0A1H6X7T4"/>
<evidence type="ECO:0000259" key="3">
    <source>
        <dbReference type="Pfam" id="PF19313"/>
    </source>
</evidence>
<feature type="domain" description="Carbohydrate-binding" evidence="2">
    <location>
        <begin position="46"/>
        <end position="199"/>
    </location>
</feature>
<evidence type="ECO:0000313" key="5">
    <source>
        <dbReference type="Proteomes" id="UP000199702"/>
    </source>
</evidence>
<dbReference type="GO" id="GO:0030246">
    <property type="term" value="F:carbohydrate binding"/>
    <property type="evidence" value="ECO:0007669"/>
    <property type="project" value="InterPro"/>
</dbReference>